<evidence type="ECO:0000256" key="1">
    <source>
        <dbReference type="ARBA" id="ARBA00004651"/>
    </source>
</evidence>
<proteinExistence type="inferred from homology"/>
<feature type="transmembrane region" description="Helical" evidence="8">
    <location>
        <begin position="34"/>
        <end position="52"/>
    </location>
</feature>
<name>A0A174I1J2_9FIRM</name>
<keyword evidence="3" id="KW-0813">Transport</keyword>
<feature type="transmembrane region" description="Helical" evidence="8">
    <location>
        <begin position="64"/>
        <end position="86"/>
    </location>
</feature>
<feature type="transmembrane region" description="Helical" evidence="8">
    <location>
        <begin position="248"/>
        <end position="269"/>
    </location>
</feature>
<keyword evidence="6 8" id="KW-1133">Transmembrane helix</keyword>
<evidence type="ECO:0000256" key="7">
    <source>
        <dbReference type="ARBA" id="ARBA00023136"/>
    </source>
</evidence>
<reference evidence="9 10" key="1">
    <citation type="submission" date="2015-09" db="EMBL/GenBank/DDBJ databases">
        <authorList>
            <consortium name="Pathogen Informatics"/>
        </authorList>
    </citation>
    <scope>NUCLEOTIDE SEQUENCE [LARGE SCALE GENOMIC DNA]</scope>
    <source>
        <strain evidence="9 10">2789STDY5608837</strain>
    </source>
</reference>
<feature type="transmembrane region" description="Helical" evidence="8">
    <location>
        <begin position="6"/>
        <end position="22"/>
    </location>
</feature>
<dbReference type="PANTHER" id="PTHR36838:SF1">
    <property type="entry name" value="SLR1864 PROTEIN"/>
    <property type="match status" value="1"/>
</dbReference>
<gene>
    <name evidence="9" type="ORF">ERS852394_03034</name>
</gene>
<feature type="transmembrane region" description="Helical" evidence="8">
    <location>
        <begin position="158"/>
        <end position="178"/>
    </location>
</feature>
<dbReference type="AlphaFoldDB" id="A0A174I1J2"/>
<comment type="similarity">
    <text evidence="2">Belongs to the auxin efflux carrier (TC 2.A.69) family.</text>
</comment>
<evidence type="ECO:0000256" key="2">
    <source>
        <dbReference type="ARBA" id="ARBA00010145"/>
    </source>
</evidence>
<dbReference type="GO" id="GO:0055085">
    <property type="term" value="P:transmembrane transport"/>
    <property type="evidence" value="ECO:0007669"/>
    <property type="project" value="InterPro"/>
</dbReference>
<keyword evidence="4" id="KW-1003">Cell membrane</keyword>
<accession>A0A174I1J2</accession>
<dbReference type="RefSeq" id="WP_005425565.1">
    <property type="nucleotide sequence ID" value="NZ_CYZD01000026.1"/>
</dbReference>
<keyword evidence="5 8" id="KW-0812">Transmembrane</keyword>
<dbReference type="GO" id="GO:0005886">
    <property type="term" value="C:plasma membrane"/>
    <property type="evidence" value="ECO:0007669"/>
    <property type="project" value="UniProtKB-SubCell"/>
</dbReference>
<dbReference type="EMBL" id="CYZD01000026">
    <property type="protein sequence ID" value="CUO78939.1"/>
    <property type="molecule type" value="Genomic_DNA"/>
</dbReference>
<dbReference type="InterPro" id="IPR038770">
    <property type="entry name" value="Na+/solute_symporter_sf"/>
</dbReference>
<evidence type="ECO:0000256" key="3">
    <source>
        <dbReference type="ARBA" id="ARBA00022448"/>
    </source>
</evidence>
<organism evidence="9 10">
    <name type="scientific">Blautia obeum</name>
    <dbReference type="NCBI Taxonomy" id="40520"/>
    <lineage>
        <taxon>Bacteria</taxon>
        <taxon>Bacillati</taxon>
        <taxon>Bacillota</taxon>
        <taxon>Clostridia</taxon>
        <taxon>Lachnospirales</taxon>
        <taxon>Lachnospiraceae</taxon>
        <taxon>Blautia</taxon>
    </lineage>
</organism>
<dbReference type="GeneID" id="79802623"/>
<evidence type="ECO:0000256" key="4">
    <source>
        <dbReference type="ARBA" id="ARBA00022475"/>
    </source>
</evidence>
<feature type="transmembrane region" description="Helical" evidence="8">
    <location>
        <begin position="224"/>
        <end position="242"/>
    </location>
</feature>
<comment type="subcellular location">
    <subcellularLocation>
        <location evidence="1">Cell membrane</location>
        <topology evidence="1">Multi-pass membrane protein</topology>
    </subcellularLocation>
</comment>
<dbReference type="Pfam" id="PF03547">
    <property type="entry name" value="Mem_trans"/>
    <property type="match status" value="1"/>
</dbReference>
<evidence type="ECO:0000256" key="6">
    <source>
        <dbReference type="ARBA" id="ARBA00022989"/>
    </source>
</evidence>
<evidence type="ECO:0000313" key="9">
    <source>
        <dbReference type="EMBL" id="CUO78939.1"/>
    </source>
</evidence>
<evidence type="ECO:0000313" key="10">
    <source>
        <dbReference type="Proteomes" id="UP000095409"/>
    </source>
</evidence>
<dbReference type="InterPro" id="IPR004776">
    <property type="entry name" value="Mem_transp_PIN-like"/>
</dbReference>
<feature type="transmembrane region" description="Helical" evidence="8">
    <location>
        <begin position="281"/>
        <end position="299"/>
    </location>
</feature>
<dbReference type="Gene3D" id="1.20.1530.20">
    <property type="match status" value="1"/>
</dbReference>
<sequence>MKTLLTLQLTIFLLVAVGFLMKKIHIIGPQGQKNINDLVIYLILPCNILHAFTQSAADGNFIKYLEILLISIGIQVFCVIYGKVMFRKEPEGRYKCLQYGTICSNAGFLGNPIAEGIYGAEGLVLASVYLIPQRIMMWSSGLAVFSGSSDKMKTLKKVVTHPCILACVLGIILMVTGLPLPPGLDDAVTAVGNCNTAMSMMVIGMILADIDLKDFWDWTVVKYTVHRLVVIPAVVYIVCSFLPLNKTVLGLCVLLAAMPAGATTSILAEKYQVDSPFATKMVIFSTLLSLPTICLWSIFLQ</sequence>
<keyword evidence="7 8" id="KW-0472">Membrane</keyword>
<protein>
    <submittedName>
        <fullName evidence="9">Putative transporter YfdV</fullName>
    </submittedName>
</protein>
<evidence type="ECO:0000256" key="5">
    <source>
        <dbReference type="ARBA" id="ARBA00022692"/>
    </source>
</evidence>
<dbReference type="Proteomes" id="UP000095409">
    <property type="component" value="Unassembled WGS sequence"/>
</dbReference>
<evidence type="ECO:0000256" key="8">
    <source>
        <dbReference type="SAM" id="Phobius"/>
    </source>
</evidence>
<dbReference type="PANTHER" id="PTHR36838">
    <property type="entry name" value="AUXIN EFFLUX CARRIER FAMILY PROTEIN"/>
    <property type="match status" value="1"/>
</dbReference>